<feature type="coiled-coil region" evidence="1">
    <location>
        <begin position="152"/>
        <end position="179"/>
    </location>
</feature>
<evidence type="ECO:0000256" key="1">
    <source>
        <dbReference type="SAM" id="Coils"/>
    </source>
</evidence>
<dbReference type="CDD" id="cd18799">
    <property type="entry name" value="SF2_C_EcoAI-like"/>
    <property type="match status" value="1"/>
</dbReference>
<dbReference type="EMBL" id="VSSQ01000059">
    <property type="protein sequence ID" value="MPL71400.1"/>
    <property type="molecule type" value="Genomic_DNA"/>
</dbReference>
<keyword evidence="1" id="KW-0175">Coiled coil</keyword>
<dbReference type="InterPro" id="IPR007409">
    <property type="entry name" value="Restrct_endonuc_type1_HsdR_N"/>
</dbReference>
<dbReference type="InterPro" id="IPR014001">
    <property type="entry name" value="Helicase_ATP-bd"/>
</dbReference>
<dbReference type="Pfam" id="PF08463">
    <property type="entry name" value="EcoEI_R_C"/>
    <property type="match status" value="1"/>
</dbReference>
<dbReference type="SMART" id="SM00487">
    <property type="entry name" value="DEXDc"/>
    <property type="match status" value="1"/>
</dbReference>
<dbReference type="GO" id="GO:0009307">
    <property type="term" value="P:DNA restriction-modification system"/>
    <property type="evidence" value="ECO:0007669"/>
    <property type="project" value="UniProtKB-KW"/>
</dbReference>
<dbReference type="GO" id="GO:0003677">
    <property type="term" value="F:DNA binding"/>
    <property type="evidence" value="ECO:0007669"/>
    <property type="project" value="UniProtKB-KW"/>
</dbReference>
<evidence type="ECO:0000259" key="2">
    <source>
        <dbReference type="PROSITE" id="PS51192"/>
    </source>
</evidence>
<dbReference type="Pfam" id="PF04851">
    <property type="entry name" value="ResIII"/>
    <property type="match status" value="1"/>
</dbReference>
<organism evidence="4">
    <name type="scientific">bioreactor metagenome</name>
    <dbReference type="NCBI Taxonomy" id="1076179"/>
    <lineage>
        <taxon>unclassified sequences</taxon>
        <taxon>metagenomes</taxon>
        <taxon>ecological metagenomes</taxon>
    </lineage>
</organism>
<sequence>MTANFDFLRGQTEYALFSTACIEAERVLATSPAMAAVGSRKAFELAVKWVYSADNTIFMPYKDNLQALIHEPSFKFAVDSQTWNKLPYIIKLGNLAVHTEKAIDRSEAVLSLSALFEFIQWVDYCYGQNYEERSFDEAKIPAEKVILDEAKIKEKDSLIEQKEAEILALRAQVEAMSERFTAEKTQHKEERQFIPGDISEFLTRKKYIDVDLKLLGWVLGDDVREEVPVEGMPNPEGKGYVDYVLYGKDGLPLALIEAKRTSKDPKIGTHQAKLYADCLERMTGRRPILFTTNGFETYLWDDLTSPQRKVSGIFSKADLQKLINRRSQRKALNEIPIDDKITDRYYQKEAIRAVCDSVETGHRKSLLVMATGTGKTRTASSLTDVLSRGGYITNTLFLADRTALVKQAKDDFKNYLPDMSLCNLLSNKDDKNARIVFSTYPTMLNAIDTAKNAEGQRLFSPAHFDLIIIDEAHRSIFKKYRAIFEYFDAFLVGLTATPKTEVDRNTYDFFEMEHGIPTFAYSYETAVQTDQVLVPYHNIEVTTTFLEQGITYEDLSEEDKARYEEDFTDEEGEMPDFIPSPALNEVIFNQATVDMVLEDLMTKGIKVAGGDRLGKTIIFAQNKKHAQYIIERFDKLYPQHRGSFAKRIICDDAYAQTIIDDFKIAEKVPHIAVSVDMLDTGIDVPEIVNLVFFKRVRSKTKFWQMIGRGTRLCKNLFGDGQDKTTFIIFDYLGNFEFFRVHKDGLKGNETQSLSEAIFAKRVRLIQLLQDAAFLEEPDQAFRTELIETLRQQINALNTELVSVKMQLQYVEKYKQAEPFTCLTEGDKHNLTTFLAPLVYMEDTDEYAKRFDNLMYGLMIAQIEAKPQFKKNKKQLMNVCLELSKRATIPQIREKLGLIIDVGTVDFWEHPGLLDFETVRVELRSLIKFIVGEVNNKIVYTNLADQVLQFREGEALDPAYDFEDYRLKVNRYIENHRDQVAIYKLRNNIPLTALDYESLERIFTGELGTSEDYRREFKDTPFGLLVRKIAKLEYEAATAAFSEFINDQSLSQAQIIFVKKVIDYIAQNGYIENPVELMKPPFDKPQSLMKLFDGSKQKKIVELVNRIKENATRIVG</sequence>
<dbReference type="Pfam" id="PF00271">
    <property type="entry name" value="Helicase_C"/>
    <property type="match status" value="1"/>
</dbReference>
<dbReference type="AlphaFoldDB" id="A0A644TWW2"/>
<dbReference type="InterPro" id="IPR001650">
    <property type="entry name" value="Helicase_C-like"/>
</dbReference>
<proteinExistence type="predicted"/>
<evidence type="ECO:0000259" key="3">
    <source>
        <dbReference type="PROSITE" id="PS51194"/>
    </source>
</evidence>
<gene>
    <name evidence="4" type="ORF">SDC9_17175</name>
</gene>
<dbReference type="Pfam" id="PF04313">
    <property type="entry name" value="HSDR_N"/>
    <property type="match status" value="1"/>
</dbReference>
<dbReference type="GO" id="GO:0009035">
    <property type="term" value="F:type I site-specific deoxyribonuclease activity"/>
    <property type="evidence" value="ECO:0007669"/>
    <property type="project" value="UniProtKB-EC"/>
</dbReference>
<dbReference type="InterPro" id="IPR050742">
    <property type="entry name" value="Helicase_Restrict-Modif_Enz"/>
</dbReference>
<dbReference type="InterPro" id="IPR006935">
    <property type="entry name" value="Helicase/UvrB_N"/>
</dbReference>
<feature type="domain" description="Helicase C-terminal" evidence="3">
    <location>
        <begin position="592"/>
        <end position="797"/>
    </location>
</feature>
<evidence type="ECO:0000313" key="4">
    <source>
        <dbReference type="EMBL" id="MPL71400.1"/>
    </source>
</evidence>
<dbReference type="Gene3D" id="3.90.1570.30">
    <property type="match status" value="1"/>
</dbReference>
<dbReference type="SUPFAM" id="SSF52540">
    <property type="entry name" value="P-loop containing nucleoside triphosphate hydrolases"/>
    <property type="match status" value="2"/>
</dbReference>
<dbReference type="InterPro" id="IPR013670">
    <property type="entry name" value="EcoEI_R_C_dom"/>
</dbReference>
<feature type="domain" description="Helicase ATP-binding" evidence="2">
    <location>
        <begin position="356"/>
        <end position="516"/>
    </location>
</feature>
<dbReference type="Gene3D" id="3.40.50.300">
    <property type="entry name" value="P-loop containing nucleotide triphosphate hydrolases"/>
    <property type="match status" value="2"/>
</dbReference>
<dbReference type="PROSITE" id="PS51192">
    <property type="entry name" value="HELICASE_ATP_BIND_1"/>
    <property type="match status" value="1"/>
</dbReference>
<protein>
    <submittedName>
        <fullName evidence="4">Uncharacterized protein</fullName>
    </submittedName>
</protein>
<comment type="caution">
    <text evidence="4">The sequence shown here is derived from an EMBL/GenBank/DDBJ whole genome shotgun (WGS) entry which is preliminary data.</text>
</comment>
<dbReference type="InterPro" id="IPR027417">
    <property type="entry name" value="P-loop_NTPase"/>
</dbReference>
<name>A0A644TWW2_9ZZZZ</name>
<dbReference type="GO" id="GO:0005829">
    <property type="term" value="C:cytosol"/>
    <property type="evidence" value="ECO:0007669"/>
    <property type="project" value="TreeGrafter"/>
</dbReference>
<dbReference type="PROSITE" id="PS51194">
    <property type="entry name" value="HELICASE_CTER"/>
    <property type="match status" value="1"/>
</dbReference>
<accession>A0A644TWW2</accession>
<dbReference type="PANTHER" id="PTHR47396">
    <property type="entry name" value="TYPE I RESTRICTION ENZYME ECOKI R PROTEIN"/>
    <property type="match status" value="1"/>
</dbReference>
<dbReference type="PANTHER" id="PTHR47396:SF1">
    <property type="entry name" value="ATP-DEPENDENT HELICASE IRC3-RELATED"/>
    <property type="match status" value="1"/>
</dbReference>
<dbReference type="CDD" id="cd18032">
    <property type="entry name" value="DEXHc_RE_I_III_res"/>
    <property type="match status" value="1"/>
</dbReference>
<dbReference type="GO" id="GO:0005524">
    <property type="term" value="F:ATP binding"/>
    <property type="evidence" value="ECO:0007669"/>
    <property type="project" value="UniProtKB-KW"/>
</dbReference>
<reference evidence="4" key="1">
    <citation type="submission" date="2019-08" db="EMBL/GenBank/DDBJ databases">
        <authorList>
            <person name="Kucharzyk K."/>
            <person name="Murdoch R.W."/>
            <person name="Higgins S."/>
            <person name="Loffler F."/>
        </authorList>
    </citation>
    <scope>NUCLEOTIDE SEQUENCE</scope>
</reference>